<dbReference type="Gene3D" id="3.30.2320.60">
    <property type="entry name" value="FhaA, phosphopeptide-binding domain (DUF3662)"/>
    <property type="match status" value="1"/>
</dbReference>
<reference evidence="3" key="1">
    <citation type="submission" date="2015-07" db="EMBL/GenBank/DDBJ databases">
        <authorList>
            <person name="Ju K.-S."/>
            <person name="Doroghazi J.R."/>
            <person name="Metcalf W.W."/>
        </authorList>
    </citation>
    <scope>NUCLEOTIDE SEQUENCE [LARGE SCALE GENOMIC DNA]</scope>
    <source>
        <strain evidence="3">NRRL 2290</strain>
    </source>
</reference>
<name>A0A0L8KYJ3_9ACTN</name>
<comment type="caution">
    <text evidence="2">The sequence shown here is derived from an EMBL/GenBank/DDBJ whole genome shotgun (WGS) entry which is preliminary data.</text>
</comment>
<dbReference type="Pfam" id="PF12401">
    <property type="entry name" value="FhaA_N"/>
    <property type="match status" value="1"/>
</dbReference>
<dbReference type="EMBL" id="LGUS01000203">
    <property type="protein sequence ID" value="KOG31013.1"/>
    <property type="molecule type" value="Genomic_DNA"/>
</dbReference>
<evidence type="ECO:0000313" key="3">
    <source>
        <dbReference type="Proteomes" id="UP000037251"/>
    </source>
</evidence>
<evidence type="ECO:0000313" key="2">
    <source>
        <dbReference type="EMBL" id="KOG31013.1"/>
    </source>
</evidence>
<sequence length="118" mass="13012">MERWATNVRRYLLPVRPGRGEVVAALLRQCDDNALILGRQRIVVPNAFVVEVPPEVHRQLCDNPLPVAPVLVHQVCRHAAEQGYIFAGPVVVDLRPAPGDTPARFRVHSRVSPAGGRS</sequence>
<dbReference type="InterPro" id="IPR022128">
    <property type="entry name" value="FhaA_N"/>
</dbReference>
<evidence type="ECO:0000259" key="1">
    <source>
        <dbReference type="Pfam" id="PF12401"/>
    </source>
</evidence>
<feature type="domain" description="FhaA N-terminal" evidence="1">
    <location>
        <begin position="21"/>
        <end position="107"/>
    </location>
</feature>
<gene>
    <name evidence="2" type="ORF">ADK37_32720</name>
</gene>
<protein>
    <recommendedName>
        <fullName evidence="1">FhaA N-terminal domain-containing protein</fullName>
    </recommendedName>
</protein>
<dbReference type="eggNOG" id="COG1716">
    <property type="taxonomic scope" value="Bacteria"/>
</dbReference>
<dbReference type="STRING" id="67356.AQJ84_19885"/>
<proteinExistence type="predicted"/>
<dbReference type="InterPro" id="IPR042287">
    <property type="entry name" value="FhaA_N_sf"/>
</dbReference>
<accession>A0A0L8KYJ3</accession>
<dbReference type="Proteomes" id="UP000037251">
    <property type="component" value="Unassembled WGS sequence"/>
</dbReference>
<keyword evidence="3" id="KW-1185">Reference proteome</keyword>
<dbReference type="PATRIC" id="fig|67356.5.peg.7005"/>
<dbReference type="AlphaFoldDB" id="A0A0L8KYJ3"/>
<organism evidence="2 3">
    <name type="scientific">Streptomyces resistomycificus</name>
    <dbReference type="NCBI Taxonomy" id="67356"/>
    <lineage>
        <taxon>Bacteria</taxon>
        <taxon>Bacillati</taxon>
        <taxon>Actinomycetota</taxon>
        <taxon>Actinomycetes</taxon>
        <taxon>Kitasatosporales</taxon>
        <taxon>Streptomycetaceae</taxon>
        <taxon>Streptomyces</taxon>
        <taxon>Streptomyces aurantiacus group</taxon>
    </lineage>
</organism>